<feature type="transmembrane region" description="Helical" evidence="1">
    <location>
        <begin position="39"/>
        <end position="59"/>
    </location>
</feature>
<gene>
    <name evidence="2" type="ORF">C7451_1318</name>
</gene>
<dbReference type="EMBL" id="QJJM01000031">
    <property type="protein sequence ID" value="PXW67386.1"/>
    <property type="molecule type" value="Genomic_DNA"/>
</dbReference>
<name>A0A2V3UP07_9SPHN</name>
<reference evidence="2 3" key="1">
    <citation type="submission" date="2018-05" db="EMBL/GenBank/DDBJ databases">
        <title>Genomic Encyclopedia of Type Strains, Phase IV (KMG-IV): sequencing the most valuable type-strain genomes for metagenomic binning, comparative biology and taxonomic classification.</title>
        <authorList>
            <person name="Goeker M."/>
        </authorList>
    </citation>
    <scope>NUCLEOTIDE SEQUENCE [LARGE SCALE GENOMIC DNA]</scope>
    <source>
        <strain evidence="2 3">DSM 3183</strain>
    </source>
</reference>
<dbReference type="Proteomes" id="UP000248014">
    <property type="component" value="Unassembled WGS sequence"/>
</dbReference>
<evidence type="ECO:0000256" key="1">
    <source>
        <dbReference type="SAM" id="Phobius"/>
    </source>
</evidence>
<keyword evidence="1" id="KW-0472">Membrane</keyword>
<keyword evidence="1" id="KW-0812">Transmembrane</keyword>
<keyword evidence="1" id="KW-1133">Transmembrane helix</keyword>
<comment type="caution">
    <text evidence="2">The sequence shown here is derived from an EMBL/GenBank/DDBJ whole genome shotgun (WGS) entry which is preliminary data.</text>
</comment>
<organism evidence="2 3">
    <name type="scientific">Blastomonas natatoria</name>
    <dbReference type="NCBI Taxonomy" id="34015"/>
    <lineage>
        <taxon>Bacteria</taxon>
        <taxon>Pseudomonadati</taxon>
        <taxon>Pseudomonadota</taxon>
        <taxon>Alphaproteobacteria</taxon>
        <taxon>Sphingomonadales</taxon>
        <taxon>Sphingomonadaceae</taxon>
        <taxon>Blastomonas</taxon>
    </lineage>
</organism>
<evidence type="ECO:0000313" key="3">
    <source>
        <dbReference type="Proteomes" id="UP000248014"/>
    </source>
</evidence>
<sequence>MDLDENLARLARLPVPDLSGIDGGRLALRAQGEVRQTRAMLGLGLVVSLGMGVVSGLQVPARAEVPLAAFGPSASLTPLIALGQE</sequence>
<keyword evidence="3" id="KW-1185">Reference proteome</keyword>
<protein>
    <submittedName>
        <fullName evidence="2">Uncharacterized protein</fullName>
    </submittedName>
</protein>
<dbReference type="AlphaFoldDB" id="A0A2V3UP07"/>
<evidence type="ECO:0000313" key="2">
    <source>
        <dbReference type="EMBL" id="PXW67386.1"/>
    </source>
</evidence>
<proteinExistence type="predicted"/>
<accession>A0A2V3UP07</accession>